<comment type="caution">
    <text evidence="3">The sequence shown here is derived from an EMBL/GenBank/DDBJ whole genome shotgun (WGS) entry which is preliminary data.</text>
</comment>
<evidence type="ECO:0000313" key="4">
    <source>
        <dbReference type="Proteomes" id="UP000290759"/>
    </source>
</evidence>
<evidence type="ECO:0000313" key="3">
    <source>
        <dbReference type="EMBL" id="RYC32816.1"/>
    </source>
</evidence>
<reference evidence="3 4" key="1">
    <citation type="submission" date="2018-12" db="EMBL/GenBank/DDBJ databases">
        <authorList>
            <person name="Grouzdev D.S."/>
            <person name="Krutkina M.S."/>
        </authorList>
    </citation>
    <scope>NUCLEOTIDE SEQUENCE [LARGE SCALE GENOMIC DNA]</scope>
    <source>
        <strain evidence="3 4">RmlP026</strain>
    </source>
</reference>
<dbReference type="InterPro" id="IPR050272">
    <property type="entry name" value="Isochorismatase-like_hydrls"/>
</dbReference>
<dbReference type="GO" id="GO:0016787">
    <property type="term" value="F:hydrolase activity"/>
    <property type="evidence" value="ECO:0007669"/>
    <property type="project" value="UniProtKB-KW"/>
</dbReference>
<feature type="domain" description="Isochorismatase-like" evidence="2">
    <location>
        <begin position="10"/>
        <end position="162"/>
    </location>
</feature>
<keyword evidence="1 3" id="KW-0378">Hydrolase</keyword>
<name>A0A4Q2UCI2_9HYPH</name>
<reference evidence="3 4" key="2">
    <citation type="submission" date="2019-02" db="EMBL/GenBank/DDBJ databases">
        <title>'Lichenibacterium ramalinii' gen. nov. sp. nov., 'Lichenibacterium minor' gen. nov. sp. nov.</title>
        <authorList>
            <person name="Pankratov T."/>
        </authorList>
    </citation>
    <scope>NUCLEOTIDE SEQUENCE [LARGE SCALE GENOMIC DNA]</scope>
    <source>
        <strain evidence="3 4">RmlP026</strain>
    </source>
</reference>
<organism evidence="3 4">
    <name type="scientific">Lichenibacterium minor</name>
    <dbReference type="NCBI Taxonomy" id="2316528"/>
    <lineage>
        <taxon>Bacteria</taxon>
        <taxon>Pseudomonadati</taxon>
        <taxon>Pseudomonadota</taxon>
        <taxon>Alphaproteobacteria</taxon>
        <taxon>Hyphomicrobiales</taxon>
        <taxon>Lichenihabitantaceae</taxon>
        <taxon>Lichenibacterium</taxon>
    </lineage>
</organism>
<dbReference type="EMBL" id="QYBB01000005">
    <property type="protein sequence ID" value="RYC32816.1"/>
    <property type="molecule type" value="Genomic_DNA"/>
</dbReference>
<protein>
    <submittedName>
        <fullName evidence="3">Cysteine hydrolase</fullName>
    </submittedName>
</protein>
<dbReference type="Proteomes" id="UP000290759">
    <property type="component" value="Unassembled WGS sequence"/>
</dbReference>
<gene>
    <name evidence="3" type="ORF">D3273_06970</name>
</gene>
<evidence type="ECO:0000256" key="1">
    <source>
        <dbReference type="ARBA" id="ARBA00022801"/>
    </source>
</evidence>
<dbReference type="PANTHER" id="PTHR43540:SF1">
    <property type="entry name" value="ISOCHORISMATASE HYDROLASE"/>
    <property type="match status" value="1"/>
</dbReference>
<dbReference type="RefSeq" id="WP_129224866.1">
    <property type="nucleotide sequence ID" value="NZ_QYBB01000005.1"/>
</dbReference>
<keyword evidence="4" id="KW-1185">Reference proteome</keyword>
<dbReference type="InterPro" id="IPR036380">
    <property type="entry name" value="Isochorismatase-like_sf"/>
</dbReference>
<dbReference type="Pfam" id="PF00857">
    <property type="entry name" value="Isochorismatase"/>
    <property type="match status" value="1"/>
</dbReference>
<dbReference type="InterPro" id="IPR000868">
    <property type="entry name" value="Isochorismatase-like_dom"/>
</dbReference>
<accession>A0A4Q2UCI2</accession>
<dbReference type="Gene3D" id="3.40.50.850">
    <property type="entry name" value="Isochorismatase-like"/>
    <property type="match status" value="1"/>
</dbReference>
<dbReference type="CDD" id="cd01014">
    <property type="entry name" value="nicotinamidase_related"/>
    <property type="match status" value="1"/>
</dbReference>
<dbReference type="OrthoDB" id="9794942at2"/>
<dbReference type="PANTHER" id="PTHR43540">
    <property type="entry name" value="PEROXYUREIDOACRYLATE/UREIDOACRYLATE AMIDOHYDROLASE-RELATED"/>
    <property type="match status" value="1"/>
</dbReference>
<dbReference type="AlphaFoldDB" id="A0A4Q2UCI2"/>
<evidence type="ECO:0000259" key="2">
    <source>
        <dbReference type="Pfam" id="PF00857"/>
    </source>
</evidence>
<sequence length="191" mass="20143">MPFALVRSRTALVVVDAQRGMAEREAAGERRNQPGAEGRIARLLGAFRAAGAAVIHVRHDSVEPGSRLRVGLSGHAPLAEARESAGEPVLHKSANSAFIGTDLEARLRGAGLTTLAICGAITNHCVETTARMAGNLGFDTLLVRDACWTFDRTGPDGDHHAAEDIHAMTLANLHGEFARIVRADEVVAALG</sequence>
<proteinExistence type="predicted"/>
<dbReference type="SUPFAM" id="SSF52499">
    <property type="entry name" value="Isochorismatase-like hydrolases"/>
    <property type="match status" value="1"/>
</dbReference>